<accession>A0A2T1KTP8</accession>
<reference evidence="1 2" key="1">
    <citation type="submission" date="2018-03" db="EMBL/GenBank/DDBJ databases">
        <title>Marinobacter brunus sp. nov., a marine bacterium of Gamma-proteobacteria isolated from the surface seawater of the South China Sea.</title>
        <authorList>
            <person name="Cheng H."/>
            <person name="Wu Y.-H."/>
            <person name="Xamxidin M."/>
            <person name="Xu X.-W."/>
        </authorList>
    </citation>
    <scope>NUCLEOTIDE SEQUENCE [LARGE SCALE GENOMIC DNA]</scope>
    <source>
        <strain evidence="1 2">NH169-3</strain>
    </source>
</reference>
<gene>
    <name evidence="1" type="ORF">C7H09_03285</name>
</gene>
<dbReference type="Proteomes" id="UP000239866">
    <property type="component" value="Unassembled WGS sequence"/>
</dbReference>
<dbReference type="AlphaFoldDB" id="A0A2T1KTP8"/>
<sequence>MHAKIELLCKEGEDFASQKLFSEARAKYIEALKLLPDKISDWEASTWIYVAIGDTHFYTGNFEKVMKCFFNAVQCPAGLGNPYVHLRLGQAYFELENLDKAADELTRAYMGGGMEVFMEDDPKYLSFLETRIEI</sequence>
<dbReference type="SUPFAM" id="SSF48452">
    <property type="entry name" value="TPR-like"/>
    <property type="match status" value="1"/>
</dbReference>
<comment type="caution">
    <text evidence="1">The sequence shown here is derived from an EMBL/GenBank/DDBJ whole genome shotgun (WGS) entry which is preliminary data.</text>
</comment>
<protein>
    <submittedName>
        <fullName evidence="1">Uncharacterized protein</fullName>
    </submittedName>
</protein>
<organism evidence="1 2">
    <name type="scientific">Marinobacter fuscus</name>
    <dbReference type="NCBI Taxonomy" id="2109942"/>
    <lineage>
        <taxon>Bacteria</taxon>
        <taxon>Pseudomonadati</taxon>
        <taxon>Pseudomonadota</taxon>
        <taxon>Gammaproteobacteria</taxon>
        <taxon>Pseudomonadales</taxon>
        <taxon>Marinobacteraceae</taxon>
        <taxon>Marinobacter</taxon>
    </lineage>
</organism>
<dbReference type="InterPro" id="IPR011990">
    <property type="entry name" value="TPR-like_helical_dom_sf"/>
</dbReference>
<name>A0A2T1KTP8_9GAMM</name>
<dbReference type="Gene3D" id="1.25.40.10">
    <property type="entry name" value="Tetratricopeptide repeat domain"/>
    <property type="match status" value="1"/>
</dbReference>
<dbReference type="OrthoDB" id="1551390at2"/>
<evidence type="ECO:0000313" key="2">
    <source>
        <dbReference type="Proteomes" id="UP000239866"/>
    </source>
</evidence>
<keyword evidence="2" id="KW-1185">Reference proteome</keyword>
<proteinExistence type="predicted"/>
<dbReference type="EMBL" id="PXNP01000011">
    <property type="protein sequence ID" value="PSF13082.1"/>
    <property type="molecule type" value="Genomic_DNA"/>
</dbReference>
<evidence type="ECO:0000313" key="1">
    <source>
        <dbReference type="EMBL" id="PSF13082.1"/>
    </source>
</evidence>